<dbReference type="PANTHER" id="PTHR20857:SF15">
    <property type="entry name" value="THIAMINE-PHOSPHATE SYNTHASE"/>
    <property type="match status" value="1"/>
</dbReference>
<comment type="function">
    <text evidence="1 10">Condenses 4-methyl-5-(beta-hydroxyethyl)thiazole monophosphate (THZ-P) and 2-methyl-4-amino-5-hydroxymethyl pyrimidine pyrophosphate (HMP-PP) to form thiamine monophosphate (TMP).</text>
</comment>
<dbReference type="InterPro" id="IPR013785">
    <property type="entry name" value="Aldolase_TIM"/>
</dbReference>
<feature type="binding site" evidence="10">
    <location>
        <position position="76"/>
    </location>
    <ligand>
        <name>4-amino-2-methyl-5-(diphosphooxymethyl)pyrimidine</name>
        <dbReference type="ChEBI" id="CHEBI:57841"/>
    </ligand>
</feature>
<evidence type="ECO:0000256" key="1">
    <source>
        <dbReference type="ARBA" id="ARBA00003814"/>
    </source>
</evidence>
<keyword evidence="15" id="KW-1185">Reference proteome</keyword>
<evidence type="ECO:0000256" key="6">
    <source>
        <dbReference type="ARBA" id="ARBA00022977"/>
    </source>
</evidence>
<keyword evidence="5 10" id="KW-0460">Magnesium</keyword>
<dbReference type="GO" id="GO:0009228">
    <property type="term" value="P:thiamine biosynthetic process"/>
    <property type="evidence" value="ECO:0007669"/>
    <property type="project" value="UniProtKB-KW"/>
</dbReference>
<dbReference type="GO" id="GO:0009229">
    <property type="term" value="P:thiamine diphosphate biosynthetic process"/>
    <property type="evidence" value="ECO:0007669"/>
    <property type="project" value="UniProtKB-UniRule"/>
</dbReference>
<evidence type="ECO:0000313" key="15">
    <source>
        <dbReference type="Proteomes" id="UP000093080"/>
    </source>
</evidence>
<dbReference type="HAMAP" id="MF_00097">
    <property type="entry name" value="TMP_synthase"/>
    <property type="match status" value="1"/>
</dbReference>
<evidence type="ECO:0000256" key="3">
    <source>
        <dbReference type="ARBA" id="ARBA00022679"/>
    </source>
</evidence>
<proteinExistence type="inferred from homology"/>
<comment type="cofactor">
    <cofactor evidence="10">
        <name>Mg(2+)</name>
        <dbReference type="ChEBI" id="CHEBI:18420"/>
    </cofactor>
    <text evidence="10">Binds 1 Mg(2+) ion per subunit.</text>
</comment>
<dbReference type="UniPathway" id="UPA00060">
    <property type="reaction ID" value="UER00141"/>
</dbReference>
<dbReference type="Pfam" id="PF02581">
    <property type="entry name" value="TMP-TENI"/>
    <property type="match status" value="1"/>
</dbReference>
<reference evidence="14 15" key="1">
    <citation type="submission" date="2016-06" db="EMBL/GenBank/DDBJ databases">
        <title>Respiratory ammonification of nitrate coupled to the oxidation of elemental sulfur in deep-sea autotrophic thermophilic bacteria.</title>
        <authorList>
            <person name="Slobodkina G.B."/>
            <person name="Mardanov A.V."/>
            <person name="Ravin N.V."/>
            <person name="Frolova A.A."/>
            <person name="Viryasiv M.B."/>
            <person name="Chernyh N.A."/>
            <person name="Bonch-Osmolovskaya E.A."/>
            <person name="Slobodkin A.I."/>
        </authorList>
    </citation>
    <scope>NUCLEOTIDE SEQUENCE [LARGE SCALE GENOMIC DNA]</scope>
    <source>
        <strain evidence="14 15">S69</strain>
    </source>
</reference>
<dbReference type="GO" id="GO:0004789">
    <property type="term" value="F:thiamine-phosphate diphosphorylase activity"/>
    <property type="evidence" value="ECO:0007669"/>
    <property type="project" value="UniProtKB-UniRule"/>
</dbReference>
<feature type="binding site" evidence="10">
    <location>
        <position position="115"/>
    </location>
    <ligand>
        <name>4-amino-2-methyl-5-(diphosphooxymethyl)pyrimidine</name>
        <dbReference type="ChEBI" id="CHEBI:57841"/>
    </ligand>
</feature>
<dbReference type="SUPFAM" id="SSF51391">
    <property type="entry name" value="Thiamin phosphate synthase"/>
    <property type="match status" value="1"/>
</dbReference>
<evidence type="ECO:0000256" key="4">
    <source>
        <dbReference type="ARBA" id="ARBA00022723"/>
    </source>
</evidence>
<dbReference type="RefSeq" id="WP_067618021.1">
    <property type="nucleotide sequence ID" value="NZ_MAGO01000006.1"/>
</dbReference>
<dbReference type="Proteomes" id="UP000093080">
    <property type="component" value="Unassembled WGS sequence"/>
</dbReference>
<evidence type="ECO:0000259" key="13">
    <source>
        <dbReference type="Pfam" id="PF02581"/>
    </source>
</evidence>
<dbReference type="AlphaFoldDB" id="A0A1B9F5X8"/>
<gene>
    <name evidence="10" type="primary">thiE</name>
    <name evidence="14" type="ORF">DBT_1367</name>
</gene>
<dbReference type="PATRIC" id="fig|1156395.6.peg.1380"/>
<evidence type="ECO:0000256" key="11">
    <source>
        <dbReference type="RuleBase" id="RU003826"/>
    </source>
</evidence>
<dbReference type="PANTHER" id="PTHR20857">
    <property type="entry name" value="THIAMINE-PHOSPHATE PYROPHOSPHORYLASE"/>
    <property type="match status" value="1"/>
</dbReference>
<keyword evidence="3 10" id="KW-0808">Transferase</keyword>
<feature type="binding site" evidence="10">
    <location>
        <begin position="193"/>
        <end position="194"/>
    </location>
    <ligand>
        <name>2-[(2R,5Z)-2-carboxy-4-methylthiazol-5(2H)-ylidene]ethyl phosphate</name>
        <dbReference type="ChEBI" id="CHEBI:62899"/>
    </ligand>
</feature>
<evidence type="ECO:0000256" key="2">
    <source>
        <dbReference type="ARBA" id="ARBA00005165"/>
    </source>
</evidence>
<dbReference type="EC" id="2.5.1.3" evidence="10"/>
<evidence type="ECO:0000313" key="14">
    <source>
        <dbReference type="EMBL" id="OCC15244.1"/>
    </source>
</evidence>
<evidence type="ECO:0000256" key="5">
    <source>
        <dbReference type="ARBA" id="ARBA00022842"/>
    </source>
</evidence>
<feature type="binding site" evidence="10">
    <location>
        <position position="173"/>
    </location>
    <ligand>
        <name>2-[(2R,5Z)-2-carboxy-4-methylthiazol-5(2H)-ylidene]ethyl phosphate</name>
        <dbReference type="ChEBI" id="CHEBI:62899"/>
    </ligand>
</feature>
<dbReference type="OrthoDB" id="9810880at2"/>
<organism evidence="14 15">
    <name type="scientific">Dissulfuribacter thermophilus</name>
    <dbReference type="NCBI Taxonomy" id="1156395"/>
    <lineage>
        <taxon>Bacteria</taxon>
        <taxon>Pseudomonadati</taxon>
        <taxon>Thermodesulfobacteriota</taxon>
        <taxon>Dissulfuribacteria</taxon>
        <taxon>Dissulfuribacterales</taxon>
        <taxon>Dissulfuribacteraceae</taxon>
        <taxon>Dissulfuribacter</taxon>
    </lineage>
</organism>
<dbReference type="InterPro" id="IPR036206">
    <property type="entry name" value="ThiamineP_synth_sf"/>
</dbReference>
<comment type="catalytic activity">
    <reaction evidence="9 10 11">
        <text>2-[(2R,5Z)-2-carboxy-4-methylthiazol-5(2H)-ylidene]ethyl phosphate + 4-amino-2-methyl-5-(diphosphooxymethyl)pyrimidine + 2 H(+) = thiamine phosphate + CO2 + diphosphate</text>
        <dbReference type="Rhea" id="RHEA:47844"/>
        <dbReference type="ChEBI" id="CHEBI:15378"/>
        <dbReference type="ChEBI" id="CHEBI:16526"/>
        <dbReference type="ChEBI" id="CHEBI:33019"/>
        <dbReference type="ChEBI" id="CHEBI:37575"/>
        <dbReference type="ChEBI" id="CHEBI:57841"/>
        <dbReference type="ChEBI" id="CHEBI:62899"/>
        <dbReference type="EC" id="2.5.1.3"/>
    </reaction>
</comment>
<comment type="pathway">
    <text evidence="2 10 12">Cofactor biosynthesis; thiamine diphosphate biosynthesis; thiamine phosphate from 4-amino-2-methyl-5-diphosphomethylpyrimidine and 4-methyl-5-(2-phosphoethyl)-thiazole: step 1/1.</text>
</comment>
<dbReference type="EMBL" id="MAGO01000006">
    <property type="protein sequence ID" value="OCC15244.1"/>
    <property type="molecule type" value="Genomic_DNA"/>
</dbReference>
<feature type="binding site" evidence="10">
    <location>
        <begin position="44"/>
        <end position="48"/>
    </location>
    <ligand>
        <name>4-amino-2-methyl-5-(diphosphooxymethyl)pyrimidine</name>
        <dbReference type="ChEBI" id="CHEBI:57841"/>
    </ligand>
</feature>
<keyword evidence="4 10" id="KW-0479">Metal-binding</keyword>
<dbReference type="InterPro" id="IPR034291">
    <property type="entry name" value="TMP_synthase"/>
</dbReference>
<comment type="catalytic activity">
    <reaction evidence="8 10 11">
        <text>2-(2-carboxy-4-methylthiazol-5-yl)ethyl phosphate + 4-amino-2-methyl-5-(diphosphooxymethyl)pyrimidine + 2 H(+) = thiamine phosphate + CO2 + diphosphate</text>
        <dbReference type="Rhea" id="RHEA:47848"/>
        <dbReference type="ChEBI" id="CHEBI:15378"/>
        <dbReference type="ChEBI" id="CHEBI:16526"/>
        <dbReference type="ChEBI" id="CHEBI:33019"/>
        <dbReference type="ChEBI" id="CHEBI:37575"/>
        <dbReference type="ChEBI" id="CHEBI:57841"/>
        <dbReference type="ChEBI" id="CHEBI:62890"/>
        <dbReference type="EC" id="2.5.1.3"/>
    </reaction>
</comment>
<dbReference type="Gene3D" id="3.20.20.70">
    <property type="entry name" value="Aldolase class I"/>
    <property type="match status" value="1"/>
</dbReference>
<feature type="domain" description="Thiamine phosphate synthase/TenI" evidence="13">
    <location>
        <begin position="13"/>
        <end position="196"/>
    </location>
</feature>
<feature type="binding site" evidence="10">
    <location>
        <position position="77"/>
    </location>
    <ligand>
        <name>Mg(2+)</name>
        <dbReference type="ChEBI" id="CHEBI:18420"/>
    </ligand>
</feature>
<evidence type="ECO:0000256" key="7">
    <source>
        <dbReference type="ARBA" id="ARBA00047334"/>
    </source>
</evidence>
<dbReference type="InterPro" id="IPR022998">
    <property type="entry name" value="ThiamineP_synth_TenI"/>
</dbReference>
<dbReference type="GO" id="GO:0005737">
    <property type="term" value="C:cytoplasm"/>
    <property type="evidence" value="ECO:0007669"/>
    <property type="project" value="TreeGrafter"/>
</dbReference>
<evidence type="ECO:0000256" key="8">
    <source>
        <dbReference type="ARBA" id="ARBA00047851"/>
    </source>
</evidence>
<protein>
    <recommendedName>
        <fullName evidence="10">Thiamine-phosphate synthase</fullName>
        <shortName evidence="10">TP synthase</shortName>
        <shortName evidence="10">TPS</shortName>
        <ecNumber evidence="10">2.5.1.3</ecNumber>
    </recommendedName>
    <alternativeName>
        <fullName evidence="10">Thiamine-phosphate pyrophosphorylase</fullName>
        <shortName evidence="10">TMP pyrophosphorylase</shortName>
        <shortName evidence="10">TMP-PPase</shortName>
    </alternativeName>
</protein>
<feature type="binding site" evidence="10">
    <location>
        <begin position="141"/>
        <end position="143"/>
    </location>
    <ligand>
        <name>2-[(2R,5Z)-2-carboxy-4-methylthiazol-5(2H)-ylidene]ethyl phosphate</name>
        <dbReference type="ChEBI" id="CHEBI:62899"/>
    </ligand>
</feature>
<evidence type="ECO:0000256" key="10">
    <source>
        <dbReference type="HAMAP-Rule" id="MF_00097"/>
    </source>
</evidence>
<dbReference type="NCBIfam" id="TIGR00693">
    <property type="entry name" value="thiE"/>
    <property type="match status" value="1"/>
</dbReference>
<dbReference type="FunFam" id="3.20.20.70:FF:000096">
    <property type="entry name" value="Thiamine-phosphate synthase"/>
    <property type="match status" value="1"/>
</dbReference>
<comment type="caution">
    <text evidence="14">The sequence shown here is derived from an EMBL/GenBank/DDBJ whole genome shotgun (WGS) entry which is preliminary data.</text>
</comment>
<dbReference type="GO" id="GO:0000287">
    <property type="term" value="F:magnesium ion binding"/>
    <property type="evidence" value="ECO:0007669"/>
    <property type="project" value="UniProtKB-UniRule"/>
</dbReference>
<dbReference type="STRING" id="1156395.DBT_1367"/>
<sequence>MGLQNDFLSSLSVYLITNRYALPPGKDLIDTLEEALKGGVRAVQLREKDLSSKELFELARRVRDLTAHYKALLFINDRVDVAMAVGADGVHLGGHSMPVGVVREMVGRDLLIGASTHSIDELDVARAGGADFVTFGPVYFTPSKAPYGDPVGVEALREACNHAEGFPVLALGGIVQDRVKEVISAGAKGVGVISAIISAANPRSAAESFLKRIYG</sequence>
<comment type="similarity">
    <text evidence="10 11">Belongs to the thiamine-phosphate synthase family.</text>
</comment>
<feature type="binding site" evidence="10">
    <location>
        <position position="144"/>
    </location>
    <ligand>
        <name>4-amino-2-methyl-5-(diphosphooxymethyl)pyrimidine</name>
        <dbReference type="ChEBI" id="CHEBI:57841"/>
    </ligand>
</feature>
<keyword evidence="6 10" id="KW-0784">Thiamine biosynthesis</keyword>
<name>A0A1B9F5X8_9BACT</name>
<accession>A0A1B9F5X8</accession>
<comment type="catalytic activity">
    <reaction evidence="7 10 11">
        <text>4-methyl-5-(2-phosphooxyethyl)-thiazole + 4-amino-2-methyl-5-(diphosphooxymethyl)pyrimidine + H(+) = thiamine phosphate + diphosphate</text>
        <dbReference type="Rhea" id="RHEA:22328"/>
        <dbReference type="ChEBI" id="CHEBI:15378"/>
        <dbReference type="ChEBI" id="CHEBI:33019"/>
        <dbReference type="ChEBI" id="CHEBI:37575"/>
        <dbReference type="ChEBI" id="CHEBI:57841"/>
        <dbReference type="ChEBI" id="CHEBI:58296"/>
        <dbReference type="EC" id="2.5.1.3"/>
    </reaction>
</comment>
<evidence type="ECO:0000256" key="12">
    <source>
        <dbReference type="RuleBase" id="RU004253"/>
    </source>
</evidence>
<evidence type="ECO:0000256" key="9">
    <source>
        <dbReference type="ARBA" id="ARBA00047883"/>
    </source>
</evidence>
<comment type="caution">
    <text evidence="10">Lacks conserved residue(s) required for the propagation of feature annotation.</text>
</comment>
<dbReference type="CDD" id="cd00564">
    <property type="entry name" value="TMP_TenI"/>
    <property type="match status" value="1"/>
</dbReference>